<reference evidence="2 3" key="1">
    <citation type="submission" date="2020-08" db="EMBL/GenBank/DDBJ databases">
        <title>Bridging the membrane lipid divide: bacteria of the FCB group superphylum have the potential to synthesize archaeal ether lipids.</title>
        <authorList>
            <person name="Villanueva L."/>
            <person name="Von Meijenfeldt F.A.B."/>
            <person name="Westbye A.B."/>
            <person name="Yadav S."/>
            <person name="Hopmans E.C."/>
            <person name="Dutilh B.E."/>
            <person name="Sinninghe Damste J.S."/>
        </authorList>
    </citation>
    <scope>NUCLEOTIDE SEQUENCE [LARGE SCALE GENOMIC DNA]</scope>
    <source>
        <strain evidence="2">NIOZ-UU82</strain>
    </source>
</reference>
<name>A0A8J6N5J2_9BACT</name>
<evidence type="ECO:0000313" key="2">
    <source>
        <dbReference type="EMBL" id="MBC8199090.1"/>
    </source>
</evidence>
<protein>
    <submittedName>
        <fullName evidence="2">Glycosyltransferase</fullName>
    </submittedName>
</protein>
<dbReference type="EMBL" id="JACNLL010000035">
    <property type="protein sequence ID" value="MBC8199090.1"/>
    <property type="molecule type" value="Genomic_DNA"/>
</dbReference>
<dbReference type="Pfam" id="PF13524">
    <property type="entry name" value="Glyco_trans_1_2"/>
    <property type="match status" value="1"/>
</dbReference>
<feature type="domain" description="Spore protein YkvP/CgeB glycosyl transferase-like" evidence="1">
    <location>
        <begin position="243"/>
        <end position="377"/>
    </location>
</feature>
<dbReference type="Proteomes" id="UP000603545">
    <property type="component" value="Unassembled WGS sequence"/>
</dbReference>
<comment type="caution">
    <text evidence="2">The sequence shown here is derived from an EMBL/GenBank/DDBJ whole genome shotgun (WGS) entry which is preliminary data.</text>
</comment>
<dbReference type="SUPFAM" id="SSF53756">
    <property type="entry name" value="UDP-Glycosyltransferase/glycogen phosphorylase"/>
    <property type="match status" value="1"/>
</dbReference>
<proteinExistence type="predicted"/>
<organism evidence="2 3">
    <name type="scientific">Candidatus Desulfaltia bathyphila</name>
    <dbReference type="NCBI Taxonomy" id="2841697"/>
    <lineage>
        <taxon>Bacteria</taxon>
        <taxon>Pseudomonadati</taxon>
        <taxon>Thermodesulfobacteriota</taxon>
        <taxon>Desulfobacteria</taxon>
        <taxon>Desulfobacterales</taxon>
        <taxon>Desulfobacterales incertae sedis</taxon>
        <taxon>Candidatus Desulfaltia</taxon>
    </lineage>
</organism>
<evidence type="ECO:0000313" key="3">
    <source>
        <dbReference type="Proteomes" id="UP000603545"/>
    </source>
</evidence>
<dbReference type="AlphaFoldDB" id="A0A8J6N5J2"/>
<evidence type="ECO:0000259" key="1">
    <source>
        <dbReference type="Pfam" id="PF13524"/>
    </source>
</evidence>
<dbReference type="InterPro" id="IPR055259">
    <property type="entry name" value="YkvP/CgeB_Glyco_trans-like"/>
</dbReference>
<sequence length="384" mass="44930">MNDPFKKYRRRFREWKNKQQLKRELHYYSSKFDSLHLTLPDEEIIQKIFKRKFPNLKPTPKGNLNILAIYHHYNWENESLKPSLEKFGQVRHYDWFENYNHQRKDWYKSIKAKMNKDLVSRARKWIQGDSTDVIFTYLSGGLVFPNTIQKLGSFGVPIVNLSLNDKETFFGKTKKGQPIGMKNICRFFDLCWTSTEDALKKYCVEKALPIYLPEGANPEIHKPYDLEKTIGVSFVGQCYGNRSTIIHALKDRGIHVEAFGYGWPNGPLPMEDMICMYSKSKINLGFGGVAGHQDTYCLKGRDFEIPMSGGLYLTEHNPELEKVYDIGNEIITYTNFDDLVAKISYLLSNPEEAEKVRKRGFQRAHTEHTWEMRFEKMFTITGLI</sequence>
<accession>A0A8J6N5J2</accession>
<gene>
    <name evidence="2" type="ORF">H8E80_03470</name>
</gene>